<dbReference type="Gene3D" id="1.25.40.10">
    <property type="entry name" value="Tetratricopeptide repeat domain"/>
    <property type="match status" value="2"/>
</dbReference>
<feature type="repeat" description="TPR" evidence="3">
    <location>
        <begin position="169"/>
        <end position="202"/>
    </location>
</feature>
<dbReference type="PROSITE" id="PS50005">
    <property type="entry name" value="TPR"/>
    <property type="match status" value="2"/>
</dbReference>
<dbReference type="Pfam" id="PF13424">
    <property type="entry name" value="TPR_12"/>
    <property type="match status" value="1"/>
</dbReference>
<dbReference type="SMART" id="SM00028">
    <property type="entry name" value="TPR"/>
    <property type="match status" value="4"/>
</dbReference>
<evidence type="ECO:0000259" key="4">
    <source>
        <dbReference type="Pfam" id="PF13228"/>
    </source>
</evidence>
<accession>A0A4R1QW17</accession>
<proteinExistence type="predicted"/>
<dbReference type="InterPro" id="IPR011990">
    <property type="entry name" value="TPR-like_helical_dom_sf"/>
</dbReference>
<dbReference type="Pfam" id="PF13228">
    <property type="entry name" value="DUF4037"/>
    <property type="match status" value="1"/>
</dbReference>
<dbReference type="SUPFAM" id="SSF48452">
    <property type="entry name" value="TPR-like"/>
    <property type="match status" value="1"/>
</dbReference>
<feature type="domain" description="DUF4037" evidence="4">
    <location>
        <begin position="404"/>
        <end position="502"/>
    </location>
</feature>
<evidence type="ECO:0000313" key="5">
    <source>
        <dbReference type="EMBL" id="TCL57411.1"/>
    </source>
</evidence>
<comment type="caution">
    <text evidence="5">The sequence shown here is derived from an EMBL/GenBank/DDBJ whole genome shotgun (WGS) entry which is preliminary data.</text>
</comment>
<dbReference type="PANTHER" id="PTHR45641:SF19">
    <property type="entry name" value="NEPHROCYSTIN-3"/>
    <property type="match status" value="1"/>
</dbReference>
<evidence type="ECO:0000256" key="2">
    <source>
        <dbReference type="ARBA" id="ARBA00022803"/>
    </source>
</evidence>
<reference evidence="5 6" key="1">
    <citation type="submission" date="2019-03" db="EMBL/GenBank/DDBJ databases">
        <title>Genomic Encyclopedia of Type Strains, Phase IV (KMG-IV): sequencing the most valuable type-strain genomes for metagenomic binning, comparative biology and taxonomic classification.</title>
        <authorList>
            <person name="Goeker M."/>
        </authorList>
    </citation>
    <scope>NUCLEOTIDE SEQUENCE [LARGE SCALE GENOMIC DNA]</scope>
    <source>
        <strain evidence="5 6">DSM 100451</strain>
    </source>
</reference>
<keyword evidence="1" id="KW-0677">Repeat</keyword>
<dbReference type="Pfam" id="PF13374">
    <property type="entry name" value="TPR_10"/>
    <property type="match status" value="1"/>
</dbReference>
<dbReference type="Proteomes" id="UP000295184">
    <property type="component" value="Unassembled WGS sequence"/>
</dbReference>
<dbReference type="STRING" id="1650663.GCA_001486665_02079"/>
<sequence length="800" mass="90585">MFQITEFMKKLDELYQKKQFSGIESYLNNGINDALGRHDEGTALILLNELMGYYRSVSRHADCAEAAEKALALIRAMGLEGTVNHGTTLLNAATGLRAAGEKDRAEEACRKAKAILESQLPAEDYRLASLYNNMSLLYAAMGRLELAAEYARKALERIEQNPDAQAELAISLSNLGGMYTRLGQSERAHRCLERAVRLFEQLPGGDDPHYPAALCALAELHFHQGEPEKSAELFRRALGLIERTYGRNDDWQTTRRNLAAAEDLIARRNAVKNKTGMELAREFYEQAGRPMLQQKYPEYACRIAAGLVGEGAECLGFDDAFSVDHDFGPGFCLWLTREDYQAIGSRLQADYQALAARWPGAPARNVTPEGTNRVGVMEIDEFFRRFTGHTHAPKADSWQDIMTWNAIPTDRLASAVNGQVFEDPLGEFTRRREEFARYPEPVRLCRLGQALGRMAQAGQYNYPRAKKRQDADMMYACLAEFVSAAQETAYLLDETYMPFYKWRARGMERLEYAGSLIPLLHRLMERPAADGQAEETIEAVCACIAAELKRQGLASVEDTFLEYHKREVLQRMQQMLQNDGAEKECASMPSKKAARIAAIVDEEWRQFQQVQNEGGRASCQDDRDTFGLMRTSQFTPWAEEVLASYQQDLKRAGEEGWNLLTEKYARMMEHTAPQQYARLADRLPERSAERLQLQELLISIMMRWTREVERRCPHLMGRGRNLSSEQDGPWNVSSETYLRGELGTYSDETLRLYAQMVLELLSQGKNLVEQNMTCMARGYGYRSLEDAENACAAQACTGRP</sequence>
<protein>
    <submittedName>
        <fullName evidence="5">Tetratricopeptide repeat protein</fullName>
    </submittedName>
</protein>
<evidence type="ECO:0000313" key="6">
    <source>
        <dbReference type="Proteomes" id="UP000295184"/>
    </source>
</evidence>
<dbReference type="AlphaFoldDB" id="A0A4R1QW17"/>
<dbReference type="PANTHER" id="PTHR45641">
    <property type="entry name" value="TETRATRICOPEPTIDE REPEAT PROTEIN (AFU_ORTHOLOGUE AFUA_6G03870)"/>
    <property type="match status" value="1"/>
</dbReference>
<evidence type="ECO:0000256" key="1">
    <source>
        <dbReference type="ARBA" id="ARBA00022737"/>
    </source>
</evidence>
<keyword evidence="2 3" id="KW-0802">TPR repeat</keyword>
<dbReference type="Pfam" id="PF13526">
    <property type="entry name" value="DUF4125"/>
    <property type="match status" value="1"/>
</dbReference>
<dbReference type="InterPro" id="IPR019734">
    <property type="entry name" value="TPR_rpt"/>
</dbReference>
<dbReference type="EMBL" id="SLUM01000010">
    <property type="protein sequence ID" value="TCL57411.1"/>
    <property type="molecule type" value="Genomic_DNA"/>
</dbReference>
<dbReference type="InterPro" id="IPR025117">
    <property type="entry name" value="DUF4037"/>
</dbReference>
<organism evidence="5 6">
    <name type="scientific">Allofournierella massiliensis</name>
    <dbReference type="NCBI Taxonomy" id="1650663"/>
    <lineage>
        <taxon>Bacteria</taxon>
        <taxon>Bacillati</taxon>
        <taxon>Bacillota</taxon>
        <taxon>Clostridia</taxon>
        <taxon>Eubacteriales</taxon>
        <taxon>Oscillospiraceae</taxon>
        <taxon>Allofournierella</taxon>
    </lineage>
</organism>
<feature type="repeat" description="TPR" evidence="3">
    <location>
        <begin position="128"/>
        <end position="161"/>
    </location>
</feature>
<dbReference type="RefSeq" id="WP_058965111.1">
    <property type="nucleotide sequence ID" value="NZ_CABKVM010000017.1"/>
</dbReference>
<evidence type="ECO:0000256" key="3">
    <source>
        <dbReference type="PROSITE-ProRule" id="PRU00339"/>
    </source>
</evidence>
<gene>
    <name evidence="5" type="ORF">EDD77_11086</name>
</gene>
<dbReference type="InterPro" id="IPR025191">
    <property type="entry name" value="DUF4125"/>
</dbReference>
<name>A0A4R1QW17_9FIRM</name>